<protein>
    <recommendedName>
        <fullName evidence="3">PiggyBac transposable element-derived protein domain-containing protein</fullName>
    </recommendedName>
</protein>
<name>A0ABR4IAQ6_9EURO</name>
<dbReference type="EMBL" id="JBFXLU010000531">
    <property type="protein sequence ID" value="KAL2824829.1"/>
    <property type="molecule type" value="Genomic_DNA"/>
</dbReference>
<evidence type="ECO:0000313" key="2">
    <source>
        <dbReference type="Proteomes" id="UP001610446"/>
    </source>
</evidence>
<proteinExistence type="predicted"/>
<accession>A0ABR4IAQ6</accession>
<reference evidence="1 2" key="1">
    <citation type="submission" date="2024-07" db="EMBL/GenBank/DDBJ databases">
        <title>Section-level genome sequencing and comparative genomics of Aspergillus sections Usti and Cavernicolus.</title>
        <authorList>
            <consortium name="Lawrence Berkeley National Laboratory"/>
            <person name="Nybo J.L."/>
            <person name="Vesth T.C."/>
            <person name="Theobald S."/>
            <person name="Frisvad J.C."/>
            <person name="Larsen T.O."/>
            <person name="Kjaerboelling I."/>
            <person name="Rothschild-Mancinelli K."/>
            <person name="Lyhne E.K."/>
            <person name="Kogle M.E."/>
            <person name="Barry K."/>
            <person name="Clum A."/>
            <person name="Na H."/>
            <person name="Ledsgaard L."/>
            <person name="Lin J."/>
            <person name="Lipzen A."/>
            <person name="Kuo A."/>
            <person name="Riley R."/>
            <person name="Mondo S."/>
            <person name="Labutti K."/>
            <person name="Haridas S."/>
            <person name="Pangalinan J."/>
            <person name="Salamov A.A."/>
            <person name="Simmons B.A."/>
            <person name="Magnuson J.K."/>
            <person name="Chen J."/>
            <person name="Drula E."/>
            <person name="Henrissat B."/>
            <person name="Wiebenga A."/>
            <person name="Lubbers R.J."/>
            <person name="Gomes A.C."/>
            <person name="Makela M.R."/>
            <person name="Stajich J."/>
            <person name="Grigoriev I.V."/>
            <person name="Mortensen U.H."/>
            <person name="De Vries R.P."/>
            <person name="Baker S.E."/>
            <person name="Andersen M.R."/>
        </authorList>
    </citation>
    <scope>NUCLEOTIDE SEQUENCE [LARGE SCALE GENOMIC DNA]</scope>
    <source>
        <strain evidence="1 2">CBS 123904</strain>
    </source>
</reference>
<gene>
    <name evidence="1" type="ORF">BJY01DRAFT_241646</name>
</gene>
<dbReference type="Proteomes" id="UP001610446">
    <property type="component" value="Unassembled WGS sequence"/>
</dbReference>
<sequence length="197" mass="22231">MQKWYQWYLCEVKAGRLELPEYKEITDCSKHNYKITNNICSHIISHKNISLATRNHGGRALQEYINKAASIFANYFLTTWQVANKRLEWYKGLFARVPPNNSAGTATATGTNISPARNSLPALPKKKDGIVHVTNIRAKVTCMGHSMPCSSCGTRVNYYKDINKCNHFVLFNYGNLHPHAATKEPKIAGNKEEEATT</sequence>
<comment type="caution">
    <text evidence="1">The sequence shown here is derived from an EMBL/GenBank/DDBJ whole genome shotgun (WGS) entry which is preliminary data.</text>
</comment>
<evidence type="ECO:0000313" key="1">
    <source>
        <dbReference type="EMBL" id="KAL2824829.1"/>
    </source>
</evidence>
<keyword evidence="2" id="KW-1185">Reference proteome</keyword>
<organism evidence="1 2">
    <name type="scientific">Aspergillus pseudoustus</name>
    <dbReference type="NCBI Taxonomy" id="1810923"/>
    <lineage>
        <taxon>Eukaryota</taxon>
        <taxon>Fungi</taxon>
        <taxon>Dikarya</taxon>
        <taxon>Ascomycota</taxon>
        <taxon>Pezizomycotina</taxon>
        <taxon>Eurotiomycetes</taxon>
        <taxon>Eurotiomycetidae</taxon>
        <taxon>Eurotiales</taxon>
        <taxon>Aspergillaceae</taxon>
        <taxon>Aspergillus</taxon>
        <taxon>Aspergillus subgen. Nidulantes</taxon>
    </lineage>
</organism>
<evidence type="ECO:0008006" key="3">
    <source>
        <dbReference type="Google" id="ProtNLM"/>
    </source>
</evidence>